<feature type="transmembrane region" description="Helical" evidence="1">
    <location>
        <begin position="34"/>
        <end position="50"/>
    </location>
</feature>
<keyword evidence="1" id="KW-0812">Transmembrane</keyword>
<dbReference type="Pfam" id="PF01569">
    <property type="entry name" value="PAP2"/>
    <property type="match status" value="1"/>
</dbReference>
<dbReference type="PANTHER" id="PTHR14969">
    <property type="entry name" value="SPHINGOSINE-1-PHOSPHATE PHOSPHOHYDROLASE"/>
    <property type="match status" value="1"/>
</dbReference>
<keyword evidence="1" id="KW-1133">Transmembrane helix</keyword>
<feature type="transmembrane region" description="Helical" evidence="1">
    <location>
        <begin position="135"/>
        <end position="155"/>
    </location>
</feature>
<comment type="caution">
    <text evidence="3">The sequence shown here is derived from an EMBL/GenBank/DDBJ whole genome shotgun (WGS) entry which is preliminary data.</text>
</comment>
<dbReference type="SUPFAM" id="SSF48317">
    <property type="entry name" value="Acid phosphatase/Vanadium-dependent haloperoxidase"/>
    <property type="match status" value="1"/>
</dbReference>
<dbReference type="AlphaFoldDB" id="A0A5N1IJ75"/>
<keyword evidence="1" id="KW-0472">Membrane</keyword>
<evidence type="ECO:0000313" key="4">
    <source>
        <dbReference type="Proteomes" id="UP000326570"/>
    </source>
</evidence>
<dbReference type="InterPro" id="IPR036938">
    <property type="entry name" value="PAP2/HPO_sf"/>
</dbReference>
<proteinExistence type="predicted"/>
<reference evidence="3 4" key="1">
    <citation type="submission" date="2019-09" db="EMBL/GenBank/DDBJ databases">
        <title>Genome sequence of Adhaeribacter sp. M2.</title>
        <authorList>
            <person name="Srinivasan S."/>
        </authorList>
    </citation>
    <scope>NUCLEOTIDE SEQUENCE [LARGE SCALE GENOMIC DNA]</scope>
    <source>
        <strain evidence="3 4">M2</strain>
    </source>
</reference>
<dbReference type="EMBL" id="VTWT01000013">
    <property type="protein sequence ID" value="KAA9325196.1"/>
    <property type="molecule type" value="Genomic_DNA"/>
</dbReference>
<organism evidence="3 4">
    <name type="scientific">Adhaeribacter soli</name>
    <dbReference type="NCBI Taxonomy" id="2607655"/>
    <lineage>
        <taxon>Bacteria</taxon>
        <taxon>Pseudomonadati</taxon>
        <taxon>Bacteroidota</taxon>
        <taxon>Cytophagia</taxon>
        <taxon>Cytophagales</taxon>
        <taxon>Hymenobacteraceae</taxon>
        <taxon>Adhaeribacter</taxon>
    </lineage>
</organism>
<sequence length="190" mass="21904">MLQTLRQLDHELFIYLNGQHHAWLDPVMIALSDKYFWVPAYLGLIVYLIYQYRRRGVLMILMLVLAVALADSISSGLFKPYFGRLRPCHDPQFSEVVNIVKGCGGQFGFLSSHAANTFVLAAFLTIILPPRYLKFKLLLFLWAFLVSYSRIYMGVHFPADIVGGGLLGVLLGWLVSILYFRMERFPYFRK</sequence>
<feature type="transmembrane region" description="Helical" evidence="1">
    <location>
        <begin position="107"/>
        <end position="128"/>
    </location>
</feature>
<feature type="transmembrane region" description="Helical" evidence="1">
    <location>
        <begin position="161"/>
        <end position="180"/>
    </location>
</feature>
<evidence type="ECO:0000313" key="3">
    <source>
        <dbReference type="EMBL" id="KAA9325196.1"/>
    </source>
</evidence>
<protein>
    <submittedName>
        <fullName evidence="3">Phosphatase PAP2 family protein</fullName>
    </submittedName>
</protein>
<dbReference type="PANTHER" id="PTHR14969:SF13">
    <property type="entry name" value="AT30094P"/>
    <property type="match status" value="1"/>
</dbReference>
<feature type="domain" description="Phosphatidic acid phosphatase type 2/haloperoxidase" evidence="2">
    <location>
        <begin position="59"/>
        <end position="176"/>
    </location>
</feature>
<dbReference type="Gene3D" id="1.20.144.10">
    <property type="entry name" value="Phosphatidic acid phosphatase type 2/haloperoxidase"/>
    <property type="match status" value="1"/>
</dbReference>
<feature type="transmembrane region" description="Helical" evidence="1">
    <location>
        <begin position="57"/>
        <end position="78"/>
    </location>
</feature>
<evidence type="ECO:0000259" key="2">
    <source>
        <dbReference type="SMART" id="SM00014"/>
    </source>
</evidence>
<gene>
    <name evidence="3" type="ORF">F0P94_18380</name>
</gene>
<dbReference type="SMART" id="SM00014">
    <property type="entry name" value="acidPPc"/>
    <property type="match status" value="1"/>
</dbReference>
<dbReference type="InterPro" id="IPR000326">
    <property type="entry name" value="PAP2/HPO"/>
</dbReference>
<dbReference type="Proteomes" id="UP000326570">
    <property type="component" value="Unassembled WGS sequence"/>
</dbReference>
<keyword evidence="4" id="KW-1185">Reference proteome</keyword>
<dbReference type="RefSeq" id="WP_150905813.1">
    <property type="nucleotide sequence ID" value="NZ_VTWT01000013.1"/>
</dbReference>
<name>A0A5N1IJ75_9BACT</name>
<evidence type="ECO:0000256" key="1">
    <source>
        <dbReference type="SAM" id="Phobius"/>
    </source>
</evidence>
<accession>A0A5N1IJ75</accession>